<feature type="compositionally biased region" description="Basic and acidic residues" evidence="2">
    <location>
        <begin position="4916"/>
        <end position="4926"/>
    </location>
</feature>
<feature type="compositionally biased region" description="Basic and acidic residues" evidence="2">
    <location>
        <begin position="4763"/>
        <end position="4785"/>
    </location>
</feature>
<feature type="compositionally biased region" description="Basic and acidic residues" evidence="2">
    <location>
        <begin position="897"/>
        <end position="910"/>
    </location>
</feature>
<feature type="compositionally biased region" description="Polar residues" evidence="2">
    <location>
        <begin position="151"/>
        <end position="166"/>
    </location>
</feature>
<feature type="compositionally biased region" description="Basic residues" evidence="2">
    <location>
        <begin position="4075"/>
        <end position="4086"/>
    </location>
</feature>
<evidence type="ECO:0000256" key="2">
    <source>
        <dbReference type="SAM" id="MobiDB-lite"/>
    </source>
</evidence>
<feature type="compositionally biased region" description="Basic and acidic residues" evidence="2">
    <location>
        <begin position="1106"/>
        <end position="1117"/>
    </location>
</feature>
<feature type="compositionally biased region" description="Basic and acidic residues" evidence="2">
    <location>
        <begin position="63"/>
        <end position="82"/>
    </location>
</feature>
<feature type="region of interest" description="Disordered" evidence="2">
    <location>
        <begin position="988"/>
        <end position="1013"/>
    </location>
</feature>
<feature type="region of interest" description="Disordered" evidence="2">
    <location>
        <begin position="4846"/>
        <end position="4926"/>
    </location>
</feature>
<sequence length="6016" mass="688531">MENTRNSDQKFEREREDIEERHRNEILNLLKSFEFERKDMEARLQEELEKKDNEMQNVQQSEFGRKDMQARLEEELEKKDSEMQNIQESNIDNERSFSNEAKSGLQTEFEKEKEKLLIKITHLEEELKKKGTEVRLSTQNQGQDRLESEKINQSQNTLDEMQNSESNTKEMKSLSELETENRKLQADLNKSRDEIFKLKSHVKDLTQKLQDIEKLFQDGDIPSDKKDILSQILQGTTRDISSSHNVVESPSNSPEAHEKSFDDIDTSFTANKPHRTNSVLSFQLEELNLENEDLKRSVYELEQKLRRTVEENEMKVHVFNEKLNELVEKIMTGDSSETTKESGFKINLVEEINNVRLEKAPNELLEEYVSIVLRQKLTAPSPDILDVNFCHELQSLEQILDIEIFDGRVFDSEMKDEVKQVLRDKERELLVAYTLEKLRDEIRHRATTEGTLEELQKERERDFCVHQAVNEVLKEHLGIPDDKVGHEKGENPAVNGVSKVHLGTSSDDNQAANKVLREHLGIMNEDDKVVHSSSLEDNEVDRMQNQSSCIDVESLKAEKENLERNLQELQEYFEKERQAWLEKLQSPLQGDSKDPEDKDKVIQSLQAQKVLMEEILNTERFHLSRLYYMEMKEELETCLKEHQFDRSTRLDKERFVDAWKHHAEVGELYQEILSKETENLQNLQTNSKGKNTPKNDGDLQNDSPRDEINNERSRLEQQLPVKLELLELQRRRCRDHKAASLILEQAVVALETAAQEQDTLLVGGDYLRRKSSWSSIEEETESPDVRKEVSPQEVSLHEEETDNKDVPSPNSSTELVGNPSRKDGLADALVKVFERLLNAQQGSNDPQLDSCASDSELSEVETSSTQDVPSDDEGSTKNQDSENLEDASSTNSSPRPTEPKPEDPEGHPETDDNTSVPVIFKLPPRIENILNIERFNMSRLLRDEYIDKIRRGREKLRRVRAKKEQKNGEMVSKFQDEVRALLEDVEFGESGREEKIPPRQRQKLTATPSYDSGIVDPVEQDKEDVVKKYKELLEKARRDLNRAHRALKARNSGRGEVMDEIAAMKRSSKEAKNDLDELEGKRSDLDHERGVLLGKIKDAQISANTNDERQGTENEMVQKDMDKHTEELENKIKKLCEEKVAAEEEVKELQRKLVAGTGGEDILKDLQEKLTDVNDKKSRLDEKCAELESEKLEKDERFETAMKGKEQEVSELQKKLVAGTGAEDILKELQGNLEKAKDEKLEVEEKCSGLEKAIKEKEEELSKSKEETEALERKSVEGTGAEEIVEKLQGKLNETKAEKATVEERCHELEHEIEKKNKELTNVKEHQQQEVNELQRKLVAGTGGEDILKDLQEKLQETKEQNSSVEQNNSDLQKEIERKEKALCDEKKKMEAEINYLQTKLVAGTGGEEILKELQEKKQEAENQKCSLEERNVELEKEIERKEKASGDEENMMREEINDLQRKMVAGTGGEEILKDLQDNLQEAKEKNSSLEQRNSELQRGIKENEKTFSDNEKKMEDEINDLQRKLVAGTGGEEILAELQDTLRQAKEDKAALQIKYEELGDKGNEKNKELSNEIKEKESEINELQKKLVSGTGGEEILTELQDKLEKSKEENVALQTKCEELEGKAKASDKEFEDEIKRKENEIIDLQKNLVSGTGGEEIVAELQDKLERGKEENAALQTKCDKLEDTVKARDKEYIDEIKEKDNEISDLQKKLVSGTGGEEILSEIQDKLERGNGEKTALQTKCEDLEDKAKAKDKDFGKEIKERDTKINELQKKLVSGTGGEEILTELQDELAMGKEENTILQTKCKDLEDRAKTKDEEFSKEIKEKDNEIRDLQKKLVNGTGGEEILAELRDKLQNATKEKDTLQTKYENLQDKAKAKYREFSDEIKEKDNEISDLQKKLVSGTGGEEILAELQDKLERGKEEKTALQTKCEDLEDKAKAKDEEFGKEIKGKDTKINELQKKLVSGTGGEEIVAELQDELARGKKENTILQTKCEDLEDRAKTKDEQFSKEIKEKDNEISDLQKKLVSGTGGEEILAELQDKLERGNKENAALQTKCDKLEDTVKARDKKYIDEIKEKDNEISDLQKKLVSGTGGDKILAELQDKLENAKKEKDALQTNCEDLEDRAKAKDEQFSKEIKEKDNEISDLQKKLVSGTGGEEILAELQDKLERGKVENTTLQTKCEGLEGKAKARDKEFGQEIKERDTRINELQKKLVSGTGGEEIVAELQDKLASGKEEKTILQTRCEDLEDRAKTKDEQFSKDIEEKDNAINDLQKKLVSGTGGEEILVELQDKLENTKKENDALKTNCEDLEDRAKAKEEEFSKEIKEKDNEIRDLQKKLVSGTGGEEILAELQDKLEDATKEKDSLHRKCADLEDKAKGKDLEFSDEIKEKDGEISDLQKKLISGTGGEKILAELQDKLGSGKEEKTALQTRCEDLEDKAKAKDKEFDKEIKERDIRINELQKKLVSGTGGEEILAELRDELKEVKHENAVLQAQCSGDENKAAAREKGLEDEMKVKEYEIENLQRQLVSGTGCEEMLNELQDKLKITKEENAGLQEECSQLEECLVAKDKEFDGKIKQKDAEIFELQRKLVSGSGGEEVLLDLQNKLKDTYEEKGLLEERCLELAGEVKLKDKELFNQKKENAEEVNDLQKKLIAGTGSEEVLQELQNKLKETEMEKEMMVEKCLILKDEVEKKDMEAKEEKAKRDEEVNKLQKKLLSGTGGEEVLEELQEKLKEAEMGMGILKEKYSKLENEIEKKDMEAKKENTKRDEEVNKLQKKLISGTGGEEILEELQEKLKGAEKEKQKLERTCAELDGDIEKKDKQLQRKDEEVNDLQKKIVAGTGGEDLLGELQENLRDAKKSEKALEKRCSVFEKDLQEKDDGNKNKQNEIEELQRKLLSGTGGEEVLLDLQEKLNEAGKEKTMLESELAELETDSEEINAKFAKQLNDKQEEINKLQRDLVEGTGAEEVVADLQEKLAVANKETKKLEAKCHELEKCKRQTNLDRDDGKELKRLQVANKVLENENEAKQDKINELQFKMIQGTGGEDVLKDLQNDLSEANEKNKELEIRNAELEHGRDGLDEYGEGNIAAVLKEENERLEANNDKMVEKLENLQKNIVNGTGSEELLQELQNEIKELSSENSELRKEKREKEATDRGGKDVKQLEKDLNKAKLERKHLISDNESKDEEIADLQKKLVAGSGGEELLGDLQQEIKALKDANKNMAIQCHDVEEMNKDMIDEKEKYKKLEKGLFRAKMENEKVAEENEAKDKEICELQRLIVDGSGAEELLKTLQDKIKETTEDNKALEKKCSDLESDTVGLAEDTERLQQRVIDLAEAENEIERLAQDCEEKERQIVELQRKLVAGTGCEEMLEDLQNKVKNLQEKNNDHERKLAKSRKDAIVLEGLEKKNKGRKNERKVPDRFGHVGTDDNSTEGSFDIRKLKSKDVSSRDQEFVGLSHRDGTEVADEDINEPLTYEECLQMIPEIKDEKDYWKEKYKALRMKVGGQFVDIIPDVWNNETTLEKEREEILSQLSKLRQEITERETPVVKTVSEQDRIETELSGVEDDLEVCSGNLEQLHEMQNEQKVIGKNEGKLIECLHQLGLKTDSLVESDSKERKSSDIPMIRDGSDIEALERKLEQLYNEVEELLTEEQNLKDREKDISCLVDDKINTENEIQEIEAAIQNLQKGLSTQNDLNPSYSSFNRNLEDATNRESEGINNELEKIQHEINILQSSFETPNSSSGQEVNNLLDLMKEKSKLEDELTDTEKSLNQLGKREYETLVKERETHEKVAKKLLELSREREVTEGELQELEALAQEKESQLQKSFNTELTSKEASDTSTKKRRGFRKRKSSSGVKSEDPGSISSAEEGFSEIDLGEPPLSSDAALALSEELGSLIQKKSSLAVRLEGLGKEITAQSLKVEKSLIGVKDDPSAEPSLGAGYVSVEDLTQSQMSIFDDYNMVDELSLATGIVREERVKRKSSRRAPMSKLLKEKSALEKKLKESQGKVLVQNTKVKNALKEEKDARKAKEKFVQAAQDRKAVENDLSNVCSKIDELASEEGSVKEKKAKTPKGRKSMSKNDKRRLLSQRESLGKQLDTIKKKIENFSLDGEDAELADFPEMKEAGNIGNTVERLRELLAREAELKQELNRLTSKELLSESSGSGMISDYGSSDEGAGGMLDNGGELGKRDDKDRHMKDFGETSDSGALDESFDNKGMLKEMFRDVGNQVKSLSTAKEEQETEATPPTTQTEDTSNTTIDYGKASLLEKGAQNQTNPSVLPQTHYSKDTMLSSEKDGKMVADRSAPYSEVMELLLKEKAKKEAKLSGLENEIENEESGDDKTKDADLVSQRKREDLKNKMKLALNELQQRKEALGESKNVLRNSTKGSSEDPEQVLDDSRIALTQQKDKLEADLVAVKDELDKQTQSGESLDDISADYQVYKDIKRKEKDLVAALDKVNDKLHKRKDWSAMDNPGEKNDTNLGETYADILKRMTEENLNMADLIHELEETKETLSKEREITIELLDLIKSRVGNELLEALMGEGLQSPSIEIREIGMFGGEEYPELFDEVENDTVTVAAIIDDYKKVNQFLFKENQKLHEKIELLKAKVDEDLFSSIVDQDSTADIEISKKHEISKILENNKTLFEQIVSNTESQNEELQSLRVELEGVRKADKENKESDLSKMKEKVEDISIELDEAKKRREELVHKLKDMENDLNCSNETFEIAGEEHGHSTAVVDSSLNGSNESQNQANSTKKMDKSIENKRELKKLSATKEDVGSSSDRLNEIQNLAESTKEKDESKQKDKDNILQEARSSLEEAEELGNRVDIELERLSTELVQTETPEASIPKVNSVKQSDGLGSELNKEYGNEDFGSGNGRGYNEDDRRYRKDNGGYSEDGQESDEDDKQDNEGLNEKMSRVENLQKSFVAKLDEVQKLQEKFKRNLEDSVRDEIEIQNESLKDKLANLEIENEELVSKLQKIEAMNEELRNNLELSKEACDENTELKAKTQSLEKEIEETIAKLNETRKERDEVIEEFENLQKENKNIEEHLSSAGNENSELKEKMADLQNDKEELATNLNESNKARNEIAVELKNLQEEVEALKETSSLLEKANDEMKEKIRDLENENEKITSKLNEANEDNKEIAKDVEDLEKENKSLEDLLDAQRKENHELEEKIQCGKDELLVKLNEADRIRQEVVEDLGNYEENNKSLQEKIGTLENENKELNEVIRALKNENEEGIVKLNEIKETIKDNEEKLESLNDLAQENESLKERLGYLENENKKLKDEIQENESIKETLASLENENNEIIPKMERLEKLNKELEDEIEYLRKEEKDFESLNEKLKANEFARENIREELGDLRNDMEEVEDFVRENLRQDTGNGVISALEKCKENCEKNGKQNNLLKAEVEKMEKIQNVVGDNLSEKLLELSKEGMILNDTQEIPKCVEGLVKDKNTLASVLNEYENDLDKVKQHLGESLFSLVVGKDAGLNGEENDQRLKMAEELRCGRHIEDVVREYEDLINSHASDTETVEHLQVKVNVLGQELEALRKQRDGVLVEDDRPKTSSGDDLRNQNESDVENGGLDGRENSGESVKLSEAAPVANAEGGDQILKSSQEYQNDSLMDIEYEDLLKKVMDHQAEIEEAEQLLRVQRAKHEADKQKMIEQVNAEKSNMQQLINNERASMEKAMQNLINEIVRLKEERNEIRKNNRIEKEKLVLAFENERTELLSSYEEMKNEIEGKLEKKFQDDLEKVKKEMEAREVELKEELMKFKTERNNLASKVAEMEDKIGNEITGSEKNEKLWLSNEKESKEQIKNEFEEKMKVEKKRFQETLNSLRQEIERLQKERSKAMNEISTQQGDSLKQTTDISASEAVIYDRLESEFRTKMNSEKMFMESRIKELRKENEVLNHQKQELKSGMRMERLELSKKYEREKEELAEKYRNELRTLRKNLEKTQTSHEASTVPTQNFYELRRKIRDRDTKLKRYETFFKELNQEASILQRDSDLAV</sequence>
<feature type="coiled-coil region" evidence="1">
    <location>
        <begin position="3297"/>
        <end position="3407"/>
    </location>
</feature>
<feature type="coiled-coil region" evidence="1">
    <location>
        <begin position="2230"/>
        <end position="2383"/>
    </location>
</feature>
<feature type="coiled-coil region" evidence="1">
    <location>
        <begin position="5635"/>
        <end position="5868"/>
    </location>
</feature>
<feature type="region of interest" description="Disordered" evidence="2">
    <location>
        <begin position="4164"/>
        <end position="4311"/>
    </location>
</feature>
<feature type="compositionally biased region" description="Basic and acidic residues" evidence="2">
    <location>
        <begin position="5560"/>
        <end position="5582"/>
    </location>
</feature>
<feature type="compositionally biased region" description="Basic and acidic residues" evidence="2">
    <location>
        <begin position="4888"/>
        <end position="4899"/>
    </location>
</feature>
<feature type="compositionally biased region" description="Polar residues" evidence="2">
    <location>
        <begin position="1361"/>
        <end position="1371"/>
    </location>
</feature>
<reference evidence="3" key="1">
    <citation type="submission" date="2020-04" db="EMBL/GenBank/DDBJ databases">
        <authorList>
            <person name="Alioto T."/>
            <person name="Alioto T."/>
            <person name="Gomez Garrido J."/>
        </authorList>
    </citation>
    <scope>NUCLEOTIDE SEQUENCE</scope>
    <source>
        <strain evidence="3">A484AB</strain>
    </source>
</reference>
<feature type="region of interest" description="Disordered" evidence="2">
    <location>
        <begin position="3146"/>
        <end position="3173"/>
    </location>
</feature>
<feature type="coiled-coil region" evidence="1">
    <location>
        <begin position="1019"/>
        <end position="1088"/>
    </location>
</feature>
<feature type="region of interest" description="Disordered" evidence="2">
    <location>
        <begin position="5560"/>
        <end position="5617"/>
    </location>
</feature>
<feature type="region of interest" description="Disordered" evidence="2">
    <location>
        <begin position="684"/>
        <end position="714"/>
    </location>
</feature>
<feature type="region of interest" description="Disordered" evidence="2">
    <location>
        <begin position="4743"/>
        <end position="4834"/>
    </location>
</feature>
<feature type="region of interest" description="Disordered" evidence="2">
    <location>
        <begin position="46"/>
        <end position="106"/>
    </location>
</feature>
<feature type="coiled-coil region" evidence="1">
    <location>
        <begin position="4927"/>
        <end position="5378"/>
    </location>
</feature>
<feature type="region of interest" description="Disordered" evidence="2">
    <location>
        <begin position="1255"/>
        <end position="1278"/>
    </location>
</feature>
<feature type="region of interest" description="Disordered" evidence="2">
    <location>
        <begin position="4067"/>
        <end position="4100"/>
    </location>
</feature>
<dbReference type="Proteomes" id="UP001152795">
    <property type="component" value="Unassembled WGS sequence"/>
</dbReference>
<feature type="coiled-coil region" evidence="1">
    <location>
        <begin position="2664"/>
        <end position="2691"/>
    </location>
</feature>
<gene>
    <name evidence="3" type="ORF">PACLA_8A086236</name>
</gene>
<feature type="compositionally biased region" description="Basic and acidic residues" evidence="2">
    <location>
        <begin position="783"/>
        <end position="798"/>
    </location>
</feature>
<dbReference type="EMBL" id="CACRXK020003578">
    <property type="protein sequence ID" value="CAB3999399.1"/>
    <property type="molecule type" value="Genomic_DNA"/>
</dbReference>
<feature type="compositionally biased region" description="Basic and acidic residues" evidence="2">
    <location>
        <begin position="4347"/>
        <end position="4366"/>
    </location>
</feature>
<feature type="region of interest" description="Disordered" evidence="2">
    <location>
        <begin position="3829"/>
        <end position="3887"/>
    </location>
</feature>
<feature type="region of interest" description="Disordered" evidence="2">
    <location>
        <begin position="841"/>
        <end position="918"/>
    </location>
</feature>
<feature type="region of interest" description="Disordered" evidence="2">
    <location>
        <begin position="1355"/>
        <end position="1377"/>
    </location>
</feature>
<feature type="coiled-coil region" evidence="1">
    <location>
        <begin position="4498"/>
        <end position="4532"/>
    </location>
</feature>
<feature type="coiled-coil region" evidence="1">
    <location>
        <begin position="277"/>
        <end position="311"/>
    </location>
</feature>
<feature type="compositionally biased region" description="Basic and acidic residues" evidence="2">
    <location>
        <begin position="1255"/>
        <end position="1276"/>
    </location>
</feature>
<evidence type="ECO:0000256" key="1">
    <source>
        <dbReference type="SAM" id="Coils"/>
    </source>
</evidence>
<feature type="compositionally biased region" description="Acidic residues" evidence="2">
    <location>
        <begin position="4905"/>
        <end position="4915"/>
    </location>
</feature>
<feature type="compositionally biased region" description="Basic residues" evidence="2">
    <location>
        <begin position="3851"/>
        <end position="3861"/>
    </location>
</feature>
<dbReference type="OrthoDB" id="5984700at2759"/>
<keyword evidence="1" id="KW-0175">Coiled coil</keyword>
<evidence type="ECO:0000313" key="4">
    <source>
        <dbReference type="Proteomes" id="UP001152795"/>
    </source>
</evidence>
<feature type="region of interest" description="Disordered" evidence="2">
    <location>
        <begin position="3415"/>
        <end position="3443"/>
    </location>
</feature>
<dbReference type="PANTHER" id="PTHR23159">
    <property type="entry name" value="CENTROSOMAL PROTEIN 2"/>
    <property type="match status" value="1"/>
</dbReference>
<feature type="compositionally biased region" description="Polar residues" evidence="2">
    <location>
        <begin position="4279"/>
        <end position="4300"/>
    </location>
</feature>
<dbReference type="PANTHER" id="PTHR23159:SF31">
    <property type="entry name" value="CENTROSOME-ASSOCIATED PROTEIN CEP250 ISOFORM X1"/>
    <property type="match status" value="1"/>
</dbReference>
<name>A0A6S7H572_PARCT</name>
<feature type="compositionally biased region" description="Polar residues" evidence="2">
    <location>
        <begin position="240"/>
        <end position="254"/>
    </location>
</feature>
<feature type="coiled-coil region" evidence="1">
    <location>
        <begin position="1789"/>
        <end position="1949"/>
    </location>
</feature>
<feature type="compositionally biased region" description="Low complexity" evidence="2">
    <location>
        <begin position="4251"/>
        <end position="4266"/>
    </location>
</feature>
<feature type="compositionally biased region" description="Basic and acidic residues" evidence="2">
    <location>
        <begin position="3841"/>
        <end position="3850"/>
    </location>
</feature>
<feature type="compositionally biased region" description="Polar residues" evidence="2">
    <location>
        <begin position="4786"/>
        <end position="4799"/>
    </location>
</feature>
<dbReference type="SUPFAM" id="SSF57997">
    <property type="entry name" value="Tropomyosin"/>
    <property type="match status" value="1"/>
</dbReference>
<feature type="compositionally biased region" description="Polar residues" evidence="2">
    <location>
        <begin position="841"/>
        <end position="868"/>
    </location>
</feature>
<feature type="coiled-coil region" evidence="1">
    <location>
        <begin position="4136"/>
        <end position="4163"/>
    </location>
</feature>
<accession>A0A6S7H572</accession>
<feature type="compositionally biased region" description="Polar residues" evidence="2">
    <location>
        <begin position="4744"/>
        <end position="4762"/>
    </location>
</feature>
<feature type="coiled-coil region" evidence="1">
    <location>
        <begin position="1978"/>
        <end position="2187"/>
    </location>
</feature>
<feature type="compositionally biased region" description="Polar residues" evidence="2">
    <location>
        <begin position="886"/>
        <end position="895"/>
    </location>
</feature>
<feature type="compositionally biased region" description="Basic and acidic residues" evidence="2">
    <location>
        <begin position="4801"/>
        <end position="4816"/>
    </location>
</feature>
<feature type="region of interest" description="Disordered" evidence="2">
    <location>
        <begin position="4329"/>
        <end position="4404"/>
    </location>
</feature>
<feature type="compositionally biased region" description="Basic and acidic residues" evidence="2">
    <location>
        <begin position="3425"/>
        <end position="3436"/>
    </location>
</feature>
<feature type="coiled-coil region" evidence="1">
    <location>
        <begin position="5892"/>
        <end position="5966"/>
    </location>
</feature>
<feature type="compositionally biased region" description="Basic and acidic residues" evidence="2">
    <location>
        <begin position="167"/>
        <end position="180"/>
    </location>
</feature>
<feature type="region of interest" description="Disordered" evidence="2">
    <location>
        <begin position="128"/>
        <end position="180"/>
    </location>
</feature>
<feature type="coiled-coil region" evidence="1">
    <location>
        <begin position="2419"/>
        <end position="2572"/>
    </location>
</feature>
<feature type="compositionally biased region" description="Basic and acidic residues" evidence="2">
    <location>
        <begin position="693"/>
        <end position="714"/>
    </location>
</feature>
<feature type="region of interest" description="Disordered" evidence="2">
    <location>
        <begin position="1479"/>
        <end position="1517"/>
    </location>
</feature>
<feature type="compositionally biased region" description="Basic and acidic residues" evidence="2">
    <location>
        <begin position="4221"/>
        <end position="4232"/>
    </location>
</feature>
<organism evidence="3 4">
    <name type="scientific">Paramuricea clavata</name>
    <name type="common">Red gorgonian</name>
    <name type="synonym">Violescent sea-whip</name>
    <dbReference type="NCBI Taxonomy" id="317549"/>
    <lineage>
        <taxon>Eukaryota</taxon>
        <taxon>Metazoa</taxon>
        <taxon>Cnidaria</taxon>
        <taxon>Anthozoa</taxon>
        <taxon>Octocorallia</taxon>
        <taxon>Malacalcyonacea</taxon>
        <taxon>Plexauridae</taxon>
        <taxon>Paramuricea</taxon>
    </lineage>
</organism>
<proteinExistence type="predicted"/>
<feature type="region of interest" description="Disordered" evidence="2">
    <location>
        <begin position="240"/>
        <end position="259"/>
    </location>
</feature>
<feature type="compositionally biased region" description="Gly residues" evidence="2">
    <location>
        <begin position="4184"/>
        <end position="4194"/>
    </location>
</feature>
<protein>
    <submittedName>
        <fullName evidence="3">Uncharacterized protein</fullName>
    </submittedName>
</protein>
<feature type="compositionally biased region" description="Basic and acidic residues" evidence="2">
    <location>
        <begin position="4195"/>
        <end position="4209"/>
    </location>
</feature>
<feature type="region of interest" description="Disordered" evidence="2">
    <location>
        <begin position="771"/>
        <end position="822"/>
    </location>
</feature>
<feature type="region of interest" description="Disordered" evidence="2">
    <location>
        <begin position="1096"/>
        <end position="1117"/>
    </location>
</feature>
<keyword evidence="4" id="KW-1185">Reference proteome</keyword>
<evidence type="ECO:0000313" key="3">
    <source>
        <dbReference type="EMBL" id="CAB3999399.1"/>
    </source>
</evidence>
<comment type="caution">
    <text evidence="3">The sequence shown here is derived from an EMBL/GenBank/DDBJ whole genome shotgun (WGS) entry which is preliminary data.</text>
</comment>
<feature type="coiled-coil region" evidence="1">
    <location>
        <begin position="545"/>
        <end position="579"/>
    </location>
</feature>
<feature type="coiled-coil region" evidence="1">
    <location>
        <begin position="4657"/>
        <end position="4730"/>
    </location>
</feature>